<dbReference type="Proteomes" id="UP000255082">
    <property type="component" value="Unassembled WGS sequence"/>
</dbReference>
<keyword evidence="1" id="KW-0472">Membrane</keyword>
<organism evidence="2 3">
    <name type="scientific">Nocardia africana</name>
    <dbReference type="NCBI Taxonomy" id="134964"/>
    <lineage>
        <taxon>Bacteria</taxon>
        <taxon>Bacillati</taxon>
        <taxon>Actinomycetota</taxon>
        <taxon>Actinomycetes</taxon>
        <taxon>Mycobacteriales</taxon>
        <taxon>Nocardiaceae</taxon>
        <taxon>Nocardia</taxon>
    </lineage>
</organism>
<sequence>MRTAVAEEVHVTGIGKCPRCGSSDLQTMEAIAQNGVSIVDSYGSYSGVSWSTVGVVPVLGTSSQFEIRRSALAVATAPSPPLRNWAGTALLSAGWLLLWLPFFTLVTWLMLSDAAERGADFVSQASGVLFGLMFAVPALIGLIVVARNVRINRRIRRGMPVAHQLWRGGRYCLRCAGCFWPTSPPTGISTAQVVTPVEFQRIVWRAGFSAVQ</sequence>
<keyword evidence="1" id="KW-1133">Transmembrane helix</keyword>
<evidence type="ECO:0000313" key="3">
    <source>
        <dbReference type="Proteomes" id="UP000255082"/>
    </source>
</evidence>
<keyword evidence="1" id="KW-0812">Transmembrane</keyword>
<reference evidence="2 3" key="1">
    <citation type="submission" date="2018-06" db="EMBL/GenBank/DDBJ databases">
        <authorList>
            <consortium name="Pathogen Informatics"/>
            <person name="Doyle S."/>
        </authorList>
    </citation>
    <scope>NUCLEOTIDE SEQUENCE [LARGE SCALE GENOMIC DNA]</scope>
    <source>
        <strain evidence="2 3">NCTC13184</strain>
    </source>
</reference>
<gene>
    <name evidence="2" type="ORF">NCTC13184_07236</name>
</gene>
<evidence type="ECO:0000256" key="1">
    <source>
        <dbReference type="SAM" id="Phobius"/>
    </source>
</evidence>
<feature type="transmembrane region" description="Helical" evidence="1">
    <location>
        <begin position="129"/>
        <end position="149"/>
    </location>
</feature>
<name>A0A378X7N5_9NOCA</name>
<dbReference type="AlphaFoldDB" id="A0A378X7N5"/>
<proteinExistence type="predicted"/>
<dbReference type="EMBL" id="UGRU01000001">
    <property type="protein sequence ID" value="SUA48681.1"/>
    <property type="molecule type" value="Genomic_DNA"/>
</dbReference>
<accession>A0A378X7N5</accession>
<evidence type="ECO:0000313" key="2">
    <source>
        <dbReference type="EMBL" id="SUA48681.1"/>
    </source>
</evidence>
<protein>
    <submittedName>
        <fullName evidence="2">Uncharacterized protein</fullName>
    </submittedName>
</protein>
<feature type="transmembrane region" description="Helical" evidence="1">
    <location>
        <begin position="89"/>
        <end position="109"/>
    </location>
</feature>